<evidence type="ECO:0000256" key="3">
    <source>
        <dbReference type="ARBA" id="ARBA00023004"/>
    </source>
</evidence>
<sequence length="311" mass="34761">MTRIVHISDLHFGKPAVYERLEALRALLSGMRPAAVAVSGDLTQRCANREFEQASSYLRELERTAPCIVVPGNHDIRWLGAVARNLGLAGLFRRKAHEFKYSRYRRHICEELNPFLEVPGAVIAGLNTAHGISRGSLTRRLRDLGVIGHVRRQDVERVRRRFEQAPPGAARIVMIHHNPIKGQLSGRHGLSNTGWALETLAALGTELILCGHDHQEAIHATERTSPGLVISTAGTISNRVRPGRSSSFNLVDIGEESLRIVTYTWNNTAKDFLPSTERLFPRPQRTGRYNLGSMQDDGRDLGHVEQTDPRR</sequence>
<dbReference type="eggNOG" id="COG1409">
    <property type="taxonomic scope" value="Bacteria"/>
</dbReference>
<dbReference type="RefSeq" id="WP_011563131.1">
    <property type="nucleotide sequence ID" value="NC_008148.1"/>
</dbReference>
<keyword evidence="8" id="KW-1185">Reference proteome</keyword>
<dbReference type="KEGG" id="rxy:Rxyl_0134"/>
<comment type="similarity">
    <text evidence="4">Belongs to the cyclic nucleotide phosphodiesterase class-III family.</text>
</comment>
<protein>
    <submittedName>
        <fullName evidence="7">Metallophosphoesterase</fullName>
    </submittedName>
</protein>
<dbReference type="Pfam" id="PF00149">
    <property type="entry name" value="Metallophos"/>
    <property type="match status" value="1"/>
</dbReference>
<evidence type="ECO:0000313" key="7">
    <source>
        <dbReference type="EMBL" id="ABG03113.1"/>
    </source>
</evidence>
<evidence type="ECO:0000256" key="1">
    <source>
        <dbReference type="ARBA" id="ARBA00022723"/>
    </source>
</evidence>
<dbReference type="STRING" id="266117.Rxyl_0134"/>
<name>Q1AZR5_RUBXD</name>
<dbReference type="InterPro" id="IPR029052">
    <property type="entry name" value="Metallo-depent_PP-like"/>
</dbReference>
<keyword evidence="3" id="KW-0408">Iron</keyword>
<dbReference type="Proteomes" id="UP000006637">
    <property type="component" value="Chromosome"/>
</dbReference>
<evidence type="ECO:0000256" key="5">
    <source>
        <dbReference type="SAM" id="MobiDB-lite"/>
    </source>
</evidence>
<dbReference type="Gene3D" id="3.60.21.10">
    <property type="match status" value="1"/>
</dbReference>
<dbReference type="PANTHER" id="PTHR42988">
    <property type="entry name" value="PHOSPHOHYDROLASE"/>
    <property type="match status" value="1"/>
</dbReference>
<dbReference type="InterPro" id="IPR050884">
    <property type="entry name" value="CNP_phosphodiesterase-III"/>
</dbReference>
<keyword evidence="1" id="KW-0479">Metal-binding</keyword>
<reference evidence="7 8" key="1">
    <citation type="submission" date="2006-06" db="EMBL/GenBank/DDBJ databases">
        <title>Complete sequence of Rubrobacter xylanophilus DSM 9941.</title>
        <authorList>
            <consortium name="US DOE Joint Genome Institute"/>
            <person name="Copeland A."/>
            <person name="Lucas S."/>
            <person name="Lapidus A."/>
            <person name="Barry K."/>
            <person name="Detter J.C."/>
            <person name="Glavina del Rio T."/>
            <person name="Hammon N."/>
            <person name="Israni S."/>
            <person name="Dalin E."/>
            <person name="Tice H."/>
            <person name="Pitluck S."/>
            <person name="Munk A.C."/>
            <person name="Brettin T."/>
            <person name="Bruce D."/>
            <person name="Han C."/>
            <person name="Tapia R."/>
            <person name="Gilna P."/>
            <person name="Schmutz J."/>
            <person name="Larimer F."/>
            <person name="Land M."/>
            <person name="Hauser L."/>
            <person name="Kyrpides N."/>
            <person name="Lykidis A."/>
            <person name="da Costa M.S."/>
            <person name="Rainey F.A."/>
            <person name="Empadinhas N."/>
            <person name="Jolivet E."/>
            <person name="Battista J.R."/>
            <person name="Richardson P."/>
        </authorList>
    </citation>
    <scope>NUCLEOTIDE SEQUENCE [LARGE SCALE GENOMIC DNA]</scope>
    <source>
        <strain evidence="8">DSM 9941 / JCM 11954 / NBRC 16129 / PRD-1</strain>
    </source>
</reference>
<organism evidence="7 8">
    <name type="scientific">Rubrobacter xylanophilus (strain DSM 9941 / JCM 11954 / NBRC 16129 / PRD-1)</name>
    <dbReference type="NCBI Taxonomy" id="266117"/>
    <lineage>
        <taxon>Bacteria</taxon>
        <taxon>Bacillati</taxon>
        <taxon>Actinomycetota</taxon>
        <taxon>Rubrobacteria</taxon>
        <taxon>Rubrobacterales</taxon>
        <taxon>Rubrobacteraceae</taxon>
        <taxon>Rubrobacter</taxon>
    </lineage>
</organism>
<dbReference type="InterPro" id="IPR004843">
    <property type="entry name" value="Calcineurin-like_PHP"/>
</dbReference>
<feature type="region of interest" description="Disordered" evidence="5">
    <location>
        <begin position="282"/>
        <end position="311"/>
    </location>
</feature>
<dbReference type="GO" id="GO:0046872">
    <property type="term" value="F:metal ion binding"/>
    <property type="evidence" value="ECO:0007669"/>
    <property type="project" value="UniProtKB-KW"/>
</dbReference>
<evidence type="ECO:0000259" key="6">
    <source>
        <dbReference type="Pfam" id="PF00149"/>
    </source>
</evidence>
<feature type="compositionally biased region" description="Basic and acidic residues" evidence="5">
    <location>
        <begin position="296"/>
        <end position="311"/>
    </location>
</feature>
<dbReference type="HOGENOM" id="CLU_063034_0_0_11"/>
<accession>Q1AZR5</accession>
<dbReference type="SUPFAM" id="SSF56300">
    <property type="entry name" value="Metallo-dependent phosphatases"/>
    <property type="match status" value="1"/>
</dbReference>
<dbReference type="GO" id="GO:0016787">
    <property type="term" value="F:hydrolase activity"/>
    <property type="evidence" value="ECO:0007669"/>
    <property type="project" value="UniProtKB-KW"/>
</dbReference>
<proteinExistence type="inferred from homology"/>
<evidence type="ECO:0000313" key="8">
    <source>
        <dbReference type="Proteomes" id="UP000006637"/>
    </source>
</evidence>
<keyword evidence="2" id="KW-0378">Hydrolase</keyword>
<dbReference type="PANTHER" id="PTHR42988:SF2">
    <property type="entry name" value="CYCLIC NUCLEOTIDE PHOSPHODIESTERASE CBUA0032-RELATED"/>
    <property type="match status" value="1"/>
</dbReference>
<evidence type="ECO:0000256" key="2">
    <source>
        <dbReference type="ARBA" id="ARBA00022801"/>
    </source>
</evidence>
<dbReference type="EMBL" id="CP000386">
    <property type="protein sequence ID" value="ABG03113.1"/>
    <property type="molecule type" value="Genomic_DNA"/>
</dbReference>
<dbReference type="PhylomeDB" id="Q1AZR5"/>
<evidence type="ECO:0000256" key="4">
    <source>
        <dbReference type="ARBA" id="ARBA00025742"/>
    </source>
</evidence>
<feature type="domain" description="Calcineurin-like phosphoesterase" evidence="6">
    <location>
        <begin position="3"/>
        <end position="215"/>
    </location>
</feature>
<gene>
    <name evidence="7" type="ordered locus">Rxyl_0134</name>
</gene>
<dbReference type="AlphaFoldDB" id="Q1AZR5"/>